<evidence type="ECO:0000313" key="1">
    <source>
        <dbReference type="EMBL" id="KAF9524440.1"/>
    </source>
</evidence>
<name>A0A9P6E8I5_9AGAR</name>
<reference evidence="1" key="1">
    <citation type="submission" date="2020-11" db="EMBL/GenBank/DDBJ databases">
        <authorList>
            <consortium name="DOE Joint Genome Institute"/>
            <person name="Ahrendt S."/>
            <person name="Riley R."/>
            <person name="Andreopoulos W."/>
            <person name="Labutti K."/>
            <person name="Pangilinan J."/>
            <person name="Ruiz-Duenas F.J."/>
            <person name="Barrasa J.M."/>
            <person name="Sanchez-Garcia M."/>
            <person name="Camarero S."/>
            <person name="Miyauchi S."/>
            <person name="Serrano A."/>
            <person name="Linde D."/>
            <person name="Babiker R."/>
            <person name="Drula E."/>
            <person name="Ayuso-Fernandez I."/>
            <person name="Pacheco R."/>
            <person name="Padilla G."/>
            <person name="Ferreira P."/>
            <person name="Barriuso J."/>
            <person name="Kellner H."/>
            <person name="Castanera R."/>
            <person name="Alfaro M."/>
            <person name="Ramirez L."/>
            <person name="Pisabarro A.G."/>
            <person name="Kuo A."/>
            <person name="Tritt A."/>
            <person name="Lipzen A."/>
            <person name="He G."/>
            <person name="Yan M."/>
            <person name="Ng V."/>
            <person name="Cullen D."/>
            <person name="Martin F."/>
            <person name="Rosso M.-N."/>
            <person name="Henrissat B."/>
            <person name="Hibbett D."/>
            <person name="Martinez A.T."/>
            <person name="Grigoriev I.V."/>
        </authorList>
    </citation>
    <scope>NUCLEOTIDE SEQUENCE</scope>
    <source>
        <strain evidence="1">CBS 506.95</strain>
    </source>
</reference>
<evidence type="ECO:0000313" key="2">
    <source>
        <dbReference type="EMBL" id="KAF9528611.1"/>
    </source>
</evidence>
<sequence length="75" mass="8834">MEEDLERPSERQSTSLKIPLCELFDWNRPYWVTMSKEASMRTLNEELELHSLLDLDANEDPDDVEDENDISYATL</sequence>
<dbReference type="AlphaFoldDB" id="A0A9P6E8I5"/>
<organism evidence="1 3">
    <name type="scientific">Crepidotus variabilis</name>
    <dbReference type="NCBI Taxonomy" id="179855"/>
    <lineage>
        <taxon>Eukaryota</taxon>
        <taxon>Fungi</taxon>
        <taxon>Dikarya</taxon>
        <taxon>Basidiomycota</taxon>
        <taxon>Agaricomycotina</taxon>
        <taxon>Agaricomycetes</taxon>
        <taxon>Agaricomycetidae</taxon>
        <taxon>Agaricales</taxon>
        <taxon>Agaricineae</taxon>
        <taxon>Crepidotaceae</taxon>
        <taxon>Crepidotus</taxon>
    </lineage>
</organism>
<evidence type="ECO:0000313" key="3">
    <source>
        <dbReference type="Proteomes" id="UP000807306"/>
    </source>
</evidence>
<keyword evidence="3" id="KW-1185">Reference proteome</keyword>
<protein>
    <submittedName>
        <fullName evidence="1">Uncharacterized protein</fullName>
    </submittedName>
</protein>
<dbReference type="EMBL" id="MU157899">
    <property type="protein sequence ID" value="KAF9524440.1"/>
    <property type="molecule type" value="Genomic_DNA"/>
</dbReference>
<gene>
    <name evidence="2" type="ORF">CPB83DRAFT_853947</name>
    <name evidence="1" type="ORF">CPB83DRAFT_861364</name>
</gene>
<dbReference type="EMBL" id="MU157851">
    <property type="protein sequence ID" value="KAF9528611.1"/>
    <property type="molecule type" value="Genomic_DNA"/>
</dbReference>
<dbReference type="Proteomes" id="UP000807306">
    <property type="component" value="Unassembled WGS sequence"/>
</dbReference>
<comment type="caution">
    <text evidence="1">The sequence shown here is derived from an EMBL/GenBank/DDBJ whole genome shotgun (WGS) entry which is preliminary data.</text>
</comment>
<proteinExistence type="predicted"/>
<accession>A0A9P6E8I5</accession>